<organism evidence="2 3">
    <name type="scientific">Pleuronectes platessa</name>
    <name type="common">European plaice</name>
    <dbReference type="NCBI Taxonomy" id="8262"/>
    <lineage>
        <taxon>Eukaryota</taxon>
        <taxon>Metazoa</taxon>
        <taxon>Chordata</taxon>
        <taxon>Craniata</taxon>
        <taxon>Vertebrata</taxon>
        <taxon>Euteleostomi</taxon>
        <taxon>Actinopterygii</taxon>
        <taxon>Neopterygii</taxon>
        <taxon>Teleostei</taxon>
        <taxon>Neoteleostei</taxon>
        <taxon>Acanthomorphata</taxon>
        <taxon>Carangaria</taxon>
        <taxon>Pleuronectiformes</taxon>
        <taxon>Pleuronectoidei</taxon>
        <taxon>Pleuronectidae</taxon>
        <taxon>Pleuronectes</taxon>
    </lineage>
</organism>
<feature type="region of interest" description="Disordered" evidence="1">
    <location>
        <begin position="1"/>
        <end position="48"/>
    </location>
</feature>
<protein>
    <submittedName>
        <fullName evidence="2">Uncharacterized protein</fullName>
    </submittedName>
</protein>
<sequence length="92" mass="9696">MAACTGPAAPGCSQWKNAEQLPDPEGEVRLQEPHRRGETSSGAEESCCRCGRCSGHFGRRSASGGGFLLVFRAVGDGDVSPVRASECPEQMQ</sequence>
<dbReference type="Proteomes" id="UP001153269">
    <property type="component" value="Unassembled WGS sequence"/>
</dbReference>
<reference evidence="2" key="1">
    <citation type="submission" date="2020-03" db="EMBL/GenBank/DDBJ databases">
        <authorList>
            <person name="Weist P."/>
        </authorList>
    </citation>
    <scope>NUCLEOTIDE SEQUENCE</scope>
</reference>
<name>A0A9N7YDS3_PLEPL</name>
<accession>A0A9N7YDS3</accession>
<dbReference type="EMBL" id="CADEAL010000599">
    <property type="protein sequence ID" value="CAB1422627.1"/>
    <property type="molecule type" value="Genomic_DNA"/>
</dbReference>
<gene>
    <name evidence="2" type="ORF">PLEPLA_LOCUS10544</name>
</gene>
<dbReference type="AlphaFoldDB" id="A0A9N7YDS3"/>
<comment type="caution">
    <text evidence="2">The sequence shown here is derived from an EMBL/GenBank/DDBJ whole genome shotgun (WGS) entry which is preliminary data.</text>
</comment>
<keyword evidence="3" id="KW-1185">Reference proteome</keyword>
<evidence type="ECO:0000313" key="2">
    <source>
        <dbReference type="EMBL" id="CAB1422627.1"/>
    </source>
</evidence>
<proteinExistence type="predicted"/>
<evidence type="ECO:0000256" key="1">
    <source>
        <dbReference type="SAM" id="MobiDB-lite"/>
    </source>
</evidence>
<evidence type="ECO:0000313" key="3">
    <source>
        <dbReference type="Proteomes" id="UP001153269"/>
    </source>
</evidence>
<feature type="compositionally biased region" description="Basic and acidic residues" evidence="1">
    <location>
        <begin position="26"/>
        <end position="38"/>
    </location>
</feature>